<gene>
    <name evidence="2" type="ORF">TELCIR_14109</name>
</gene>
<evidence type="ECO:0000313" key="2">
    <source>
        <dbReference type="EMBL" id="PIO64270.1"/>
    </source>
</evidence>
<keyword evidence="3" id="KW-1185">Reference proteome</keyword>
<evidence type="ECO:0008006" key="4">
    <source>
        <dbReference type="Google" id="ProtNLM"/>
    </source>
</evidence>
<proteinExistence type="predicted"/>
<organism evidence="2 3">
    <name type="scientific">Teladorsagia circumcincta</name>
    <name type="common">Brown stomach worm</name>
    <name type="synonym">Ostertagia circumcincta</name>
    <dbReference type="NCBI Taxonomy" id="45464"/>
    <lineage>
        <taxon>Eukaryota</taxon>
        <taxon>Metazoa</taxon>
        <taxon>Ecdysozoa</taxon>
        <taxon>Nematoda</taxon>
        <taxon>Chromadorea</taxon>
        <taxon>Rhabditida</taxon>
        <taxon>Rhabditina</taxon>
        <taxon>Rhabditomorpha</taxon>
        <taxon>Strongyloidea</taxon>
        <taxon>Trichostrongylidae</taxon>
        <taxon>Teladorsagia</taxon>
    </lineage>
</organism>
<feature type="region of interest" description="Disordered" evidence="1">
    <location>
        <begin position="107"/>
        <end position="129"/>
    </location>
</feature>
<dbReference type="Proteomes" id="UP000230423">
    <property type="component" value="Unassembled WGS sequence"/>
</dbReference>
<sequence length="129" mass="15008">NIAALRYVAAVCPTVQAVVKLDDDVAWNIQNTKRIVDDAIRDQRIYCPLHVSMKEYSETHYPPHCSGLAYAMPRSAYFSILGAVNKERYFWVTKLIRRTFGMLKMTTQHRGRRREEEERNNAEGQEMSL</sequence>
<dbReference type="AlphaFoldDB" id="A0A2G9U435"/>
<evidence type="ECO:0000256" key="1">
    <source>
        <dbReference type="SAM" id="MobiDB-lite"/>
    </source>
</evidence>
<protein>
    <recommendedName>
        <fullName evidence="4">Hexosyltransferase</fullName>
    </recommendedName>
</protein>
<reference evidence="2 3" key="1">
    <citation type="submission" date="2015-09" db="EMBL/GenBank/DDBJ databases">
        <title>Draft genome of the parasitic nematode Teladorsagia circumcincta isolate WARC Sus (inbred).</title>
        <authorList>
            <person name="Mitreva M."/>
        </authorList>
    </citation>
    <scope>NUCLEOTIDE SEQUENCE [LARGE SCALE GENOMIC DNA]</scope>
    <source>
        <strain evidence="2 3">S</strain>
    </source>
</reference>
<dbReference type="EMBL" id="KZ350052">
    <property type="protein sequence ID" value="PIO64270.1"/>
    <property type="molecule type" value="Genomic_DNA"/>
</dbReference>
<evidence type="ECO:0000313" key="3">
    <source>
        <dbReference type="Proteomes" id="UP000230423"/>
    </source>
</evidence>
<feature type="non-terminal residue" evidence="2">
    <location>
        <position position="1"/>
    </location>
</feature>
<dbReference type="OrthoDB" id="6355886at2759"/>
<accession>A0A2G9U435</accession>
<name>A0A2G9U435_TELCI</name>